<sequence length="363" mass="38222">MTLSPTARHILTYAHNLDGGGVERVLLRLIATWIARGRRVTLVVGCDAGPLAAEIGRDVEVIRLKSREYLALATAMPAIVRDTRPDVIFCPGNHYTAVAAWTRLRLGRACPPTIAKLSNALDRTDLRAPVRAAYALWLGCHARFVDTLVAMSPAMAREAALRMRLPDARVRVIPNPAPEPESQGAGATGPDLPDRYLLGVGRLAPQKRWDRAVDMLARIDDPTIPLVILGEGEERAALVAQAEALGVGDRLLMPGHVTDPLPAMADATAVVLTSDYEGVPGVVREALAVGAPVVATDSTPALGELLVDDAQGSIVARDDEAALVAAVEARLAPGAPRPAPVAATGDPAGDYLALFDSLVSSSV</sequence>
<accession>A0ABW4N846</accession>
<name>A0ABW4N846_9SPHN</name>
<evidence type="ECO:0000259" key="1">
    <source>
        <dbReference type="Pfam" id="PF00534"/>
    </source>
</evidence>
<dbReference type="Proteomes" id="UP001597283">
    <property type="component" value="Unassembled WGS sequence"/>
</dbReference>
<organism evidence="3 4">
    <name type="scientific">Sphingomonas floccifaciens</name>
    <dbReference type="NCBI Taxonomy" id="1844115"/>
    <lineage>
        <taxon>Bacteria</taxon>
        <taxon>Pseudomonadati</taxon>
        <taxon>Pseudomonadota</taxon>
        <taxon>Alphaproteobacteria</taxon>
        <taxon>Sphingomonadales</taxon>
        <taxon>Sphingomonadaceae</taxon>
        <taxon>Sphingomonas</taxon>
    </lineage>
</organism>
<evidence type="ECO:0000313" key="4">
    <source>
        <dbReference type="Proteomes" id="UP001597283"/>
    </source>
</evidence>
<keyword evidence="4" id="KW-1185">Reference proteome</keyword>
<keyword evidence="3" id="KW-0808">Transferase</keyword>
<comment type="caution">
    <text evidence="3">The sequence shown here is derived from an EMBL/GenBank/DDBJ whole genome shotgun (WGS) entry which is preliminary data.</text>
</comment>
<gene>
    <name evidence="3" type="ORF">ACFSC3_00510</name>
</gene>
<dbReference type="CDD" id="cd03811">
    <property type="entry name" value="GT4_GT28_WabH-like"/>
    <property type="match status" value="1"/>
</dbReference>
<dbReference type="EC" id="2.4.-.-" evidence="3"/>
<dbReference type="InterPro" id="IPR001296">
    <property type="entry name" value="Glyco_trans_1"/>
</dbReference>
<dbReference type="InterPro" id="IPR028098">
    <property type="entry name" value="Glyco_trans_4-like_N"/>
</dbReference>
<dbReference type="EMBL" id="JBHUFC010000001">
    <property type="protein sequence ID" value="MFD1786043.1"/>
    <property type="molecule type" value="Genomic_DNA"/>
</dbReference>
<dbReference type="Pfam" id="PF00534">
    <property type="entry name" value="Glycos_transf_1"/>
    <property type="match status" value="1"/>
</dbReference>
<dbReference type="RefSeq" id="WP_380937657.1">
    <property type="nucleotide sequence ID" value="NZ_JBHUFC010000001.1"/>
</dbReference>
<feature type="domain" description="Glycosyl transferase family 1" evidence="1">
    <location>
        <begin position="192"/>
        <end position="329"/>
    </location>
</feature>
<evidence type="ECO:0000313" key="3">
    <source>
        <dbReference type="EMBL" id="MFD1786043.1"/>
    </source>
</evidence>
<dbReference type="Gene3D" id="3.40.50.2000">
    <property type="entry name" value="Glycogen Phosphorylase B"/>
    <property type="match status" value="2"/>
</dbReference>
<dbReference type="Pfam" id="PF13579">
    <property type="entry name" value="Glyco_trans_4_4"/>
    <property type="match status" value="1"/>
</dbReference>
<dbReference type="PANTHER" id="PTHR12526">
    <property type="entry name" value="GLYCOSYLTRANSFERASE"/>
    <property type="match status" value="1"/>
</dbReference>
<dbReference type="SUPFAM" id="SSF53756">
    <property type="entry name" value="UDP-Glycosyltransferase/glycogen phosphorylase"/>
    <property type="match status" value="1"/>
</dbReference>
<keyword evidence="3" id="KW-0328">Glycosyltransferase</keyword>
<proteinExistence type="predicted"/>
<evidence type="ECO:0000259" key="2">
    <source>
        <dbReference type="Pfam" id="PF13579"/>
    </source>
</evidence>
<reference evidence="4" key="1">
    <citation type="journal article" date="2019" name="Int. J. Syst. Evol. Microbiol.">
        <title>The Global Catalogue of Microorganisms (GCM) 10K type strain sequencing project: providing services to taxonomists for standard genome sequencing and annotation.</title>
        <authorList>
            <consortium name="The Broad Institute Genomics Platform"/>
            <consortium name="The Broad Institute Genome Sequencing Center for Infectious Disease"/>
            <person name="Wu L."/>
            <person name="Ma J."/>
        </authorList>
    </citation>
    <scope>NUCLEOTIDE SEQUENCE [LARGE SCALE GENOMIC DNA]</scope>
    <source>
        <strain evidence="4">Q85</strain>
    </source>
</reference>
<protein>
    <submittedName>
        <fullName evidence="3">Glycosyltransferase</fullName>
        <ecNumber evidence="3">2.4.-.-</ecNumber>
    </submittedName>
</protein>
<dbReference type="GO" id="GO:0016757">
    <property type="term" value="F:glycosyltransferase activity"/>
    <property type="evidence" value="ECO:0007669"/>
    <property type="project" value="UniProtKB-KW"/>
</dbReference>
<feature type="domain" description="Glycosyltransferase subfamily 4-like N-terminal" evidence="2">
    <location>
        <begin position="20"/>
        <end position="175"/>
    </location>
</feature>